<dbReference type="EMBL" id="FNWO01000002">
    <property type="protein sequence ID" value="SEH29128.1"/>
    <property type="molecule type" value="Genomic_DNA"/>
</dbReference>
<gene>
    <name evidence="3" type="ORF">SAMN04244559_00808</name>
</gene>
<feature type="chain" id="PRO_5010381154" evidence="1">
    <location>
        <begin position="21"/>
        <end position="222"/>
    </location>
</feature>
<keyword evidence="1" id="KW-0732">Signal</keyword>
<accession>A0A1H6H4Q1</accession>
<organism evidence="3 4">
    <name type="scientific">Magnetospirillum fulvum</name>
    <name type="common">Rhodospirillum fulvum</name>
    <dbReference type="NCBI Taxonomy" id="1082"/>
    <lineage>
        <taxon>Bacteria</taxon>
        <taxon>Pseudomonadati</taxon>
        <taxon>Pseudomonadota</taxon>
        <taxon>Alphaproteobacteria</taxon>
        <taxon>Rhodospirillales</taxon>
        <taxon>Rhodospirillaceae</taxon>
        <taxon>Magnetospirillum</taxon>
    </lineage>
</organism>
<dbReference type="RefSeq" id="WP_074765746.1">
    <property type="nucleotide sequence ID" value="NZ_FNWO01000002.1"/>
</dbReference>
<feature type="signal peptide" evidence="1">
    <location>
        <begin position="1"/>
        <end position="20"/>
    </location>
</feature>
<proteinExistence type="predicted"/>
<dbReference type="GO" id="GO:0035091">
    <property type="term" value="F:phosphatidylinositol binding"/>
    <property type="evidence" value="ECO:0007669"/>
    <property type="project" value="TreeGrafter"/>
</dbReference>
<name>A0A1H6H4Q1_MAGFU</name>
<dbReference type="OrthoDB" id="9782434at2"/>
<dbReference type="PANTHER" id="PTHR15629">
    <property type="entry name" value="SH3YL1 PROTEIN"/>
    <property type="match status" value="1"/>
</dbReference>
<evidence type="ECO:0000313" key="4">
    <source>
        <dbReference type="Proteomes" id="UP000182983"/>
    </source>
</evidence>
<dbReference type="CDD" id="cd11524">
    <property type="entry name" value="SYLF"/>
    <property type="match status" value="1"/>
</dbReference>
<feature type="domain" description="Ysc84 actin-binding" evidence="2">
    <location>
        <begin position="101"/>
        <end position="221"/>
    </location>
</feature>
<dbReference type="AlphaFoldDB" id="A0A1H6H4Q1"/>
<dbReference type="InterPro" id="IPR051702">
    <property type="entry name" value="SH3_domain_YSC84-like"/>
</dbReference>
<dbReference type="InterPro" id="IPR007461">
    <property type="entry name" value="Ysc84_actin-binding"/>
</dbReference>
<keyword evidence="4" id="KW-1185">Reference proteome</keyword>
<evidence type="ECO:0000259" key="2">
    <source>
        <dbReference type="Pfam" id="PF04366"/>
    </source>
</evidence>
<evidence type="ECO:0000256" key="1">
    <source>
        <dbReference type="SAM" id="SignalP"/>
    </source>
</evidence>
<dbReference type="PANTHER" id="PTHR15629:SF2">
    <property type="entry name" value="SH3 DOMAIN-CONTAINING YSC84-LIKE PROTEIN 1"/>
    <property type="match status" value="1"/>
</dbReference>
<dbReference type="Pfam" id="PF04366">
    <property type="entry name" value="Ysc84"/>
    <property type="match status" value="1"/>
</dbReference>
<protein>
    <submittedName>
        <fullName evidence="3">Lipid-binding SYLF domain-containing protein</fullName>
    </submittedName>
</protein>
<dbReference type="Proteomes" id="UP000182983">
    <property type="component" value="Unassembled WGS sequence"/>
</dbReference>
<sequence length="222" mass="23289">MRRVIALALACWLSPVAAMAQTVTDQSVMVNRAVTTVERLRADPSMADSMNDLLPKARGVLVIPDLVKGGFFLGAQYGTGLLLVRDRNGGWSAPAFFSIAAGSFGLQIGLQDAEAVYAIMTDGGLNAVLENRFKTGASAGVAVTVVGAGAEAATTTHVGADIYAFSRAVGLYGGLTLDGAGILPRHSWNAAYYGGNPTIQDILYNRAVNNPQSDRLRSILSR</sequence>
<evidence type="ECO:0000313" key="3">
    <source>
        <dbReference type="EMBL" id="SEH29128.1"/>
    </source>
</evidence>
<reference evidence="4" key="1">
    <citation type="submission" date="2016-10" db="EMBL/GenBank/DDBJ databases">
        <authorList>
            <person name="Varghese N."/>
            <person name="Submissions S."/>
        </authorList>
    </citation>
    <scope>NUCLEOTIDE SEQUENCE [LARGE SCALE GENOMIC DNA]</scope>
    <source>
        <strain evidence="4">DSM 13234</strain>
    </source>
</reference>